<dbReference type="EMBL" id="JACHGW010000009">
    <property type="protein sequence ID" value="MBB6053904.1"/>
    <property type="molecule type" value="Genomic_DNA"/>
</dbReference>
<accession>A0A7W9SX85</accession>
<reference evidence="1 2" key="1">
    <citation type="submission" date="2020-08" db="EMBL/GenBank/DDBJ databases">
        <title>Genomic Encyclopedia of Type Strains, Phase IV (KMG-IV): sequencing the most valuable type-strain genomes for metagenomic binning, comparative biology and taxonomic classification.</title>
        <authorList>
            <person name="Goeker M."/>
        </authorList>
    </citation>
    <scope>NUCLEOTIDE SEQUENCE [LARGE SCALE GENOMIC DNA]</scope>
    <source>
        <strain evidence="1 2">DSM 23562</strain>
    </source>
</reference>
<gene>
    <name evidence="1" type="ORF">HNQ39_005751</name>
</gene>
<dbReference type="RefSeq" id="WP_184203991.1">
    <property type="nucleotide sequence ID" value="NZ_JACHGW010000009.1"/>
</dbReference>
<proteinExistence type="predicted"/>
<name>A0A7W9SX85_ARMRO</name>
<evidence type="ECO:0000313" key="2">
    <source>
        <dbReference type="Proteomes" id="UP000520814"/>
    </source>
</evidence>
<keyword evidence="2" id="KW-1185">Reference proteome</keyword>
<organism evidence="1 2">
    <name type="scientific">Armatimonas rosea</name>
    <dbReference type="NCBI Taxonomy" id="685828"/>
    <lineage>
        <taxon>Bacteria</taxon>
        <taxon>Bacillati</taxon>
        <taxon>Armatimonadota</taxon>
        <taxon>Armatimonadia</taxon>
        <taxon>Armatimonadales</taxon>
        <taxon>Armatimonadaceae</taxon>
        <taxon>Armatimonas</taxon>
    </lineage>
</organism>
<dbReference type="Proteomes" id="UP000520814">
    <property type="component" value="Unassembled WGS sequence"/>
</dbReference>
<sequence length="94" mass="10554">MTGTLFKGYSTPGGIRGTCHYTEQGLKWHIFRCDYGSGQLPYSYQMDELGRDAASIEAIAQEKALVASHYAIFEEQFLAKRVQSRQGSKGDRSR</sequence>
<dbReference type="AlphaFoldDB" id="A0A7W9SX85"/>
<comment type="caution">
    <text evidence="1">The sequence shown here is derived from an EMBL/GenBank/DDBJ whole genome shotgun (WGS) entry which is preliminary data.</text>
</comment>
<protein>
    <submittedName>
        <fullName evidence="1">Uncharacterized protein</fullName>
    </submittedName>
</protein>
<evidence type="ECO:0000313" key="1">
    <source>
        <dbReference type="EMBL" id="MBB6053904.1"/>
    </source>
</evidence>